<sequence>MISLSTINIVKKALTVLCFCILAYICFNYSRTLVGVLAILSGTISTCDIYTNHSFSNKLDSKSFFFAITSIFSGLILIFIC</sequence>
<keyword evidence="3" id="KW-1185">Reference proteome</keyword>
<dbReference type="Proteomes" id="UP001232584">
    <property type="component" value="Unassembled WGS sequence"/>
</dbReference>
<keyword evidence="1" id="KW-0472">Membrane</keyword>
<accession>A0ABU0N3S0</accession>
<keyword evidence="1" id="KW-0812">Transmembrane</keyword>
<feature type="transmembrane region" description="Helical" evidence="1">
    <location>
        <begin position="9"/>
        <end position="27"/>
    </location>
</feature>
<proteinExistence type="predicted"/>
<name>A0ABU0N3S0_9FIRM</name>
<keyword evidence="1" id="KW-1133">Transmembrane helix</keyword>
<dbReference type="RefSeq" id="WP_307508230.1">
    <property type="nucleotide sequence ID" value="NZ_BAAACE010000005.1"/>
</dbReference>
<protein>
    <submittedName>
        <fullName evidence="2">Secreted protein</fullName>
    </submittedName>
</protein>
<comment type="caution">
    <text evidence="2">The sequence shown here is derived from an EMBL/GenBank/DDBJ whole genome shotgun (WGS) entry which is preliminary data.</text>
</comment>
<organism evidence="2 3">
    <name type="scientific">Paraclostridium ghonii</name>
    <dbReference type="NCBI Taxonomy" id="29358"/>
    <lineage>
        <taxon>Bacteria</taxon>
        <taxon>Bacillati</taxon>
        <taxon>Bacillota</taxon>
        <taxon>Clostridia</taxon>
        <taxon>Peptostreptococcales</taxon>
        <taxon>Peptostreptococcaceae</taxon>
        <taxon>Paraclostridium</taxon>
    </lineage>
</organism>
<evidence type="ECO:0000313" key="2">
    <source>
        <dbReference type="EMBL" id="MDQ0557346.1"/>
    </source>
</evidence>
<evidence type="ECO:0000313" key="3">
    <source>
        <dbReference type="Proteomes" id="UP001232584"/>
    </source>
</evidence>
<gene>
    <name evidence="2" type="ORF">QOZ92_002472</name>
</gene>
<feature type="transmembrane region" description="Helical" evidence="1">
    <location>
        <begin position="63"/>
        <end position="80"/>
    </location>
</feature>
<reference evidence="2 3" key="1">
    <citation type="submission" date="2023-07" db="EMBL/GenBank/DDBJ databases">
        <title>Genomic Encyclopedia of Type Strains, Phase IV (KMG-IV): sequencing the most valuable type-strain genomes for metagenomic binning, comparative biology and taxonomic classification.</title>
        <authorList>
            <person name="Goeker M."/>
        </authorList>
    </citation>
    <scope>NUCLEOTIDE SEQUENCE [LARGE SCALE GENOMIC DNA]</scope>
    <source>
        <strain evidence="2 3">DSM 15049</strain>
    </source>
</reference>
<evidence type="ECO:0000256" key="1">
    <source>
        <dbReference type="SAM" id="Phobius"/>
    </source>
</evidence>
<dbReference type="EMBL" id="JAUSWG010000010">
    <property type="protein sequence ID" value="MDQ0557346.1"/>
    <property type="molecule type" value="Genomic_DNA"/>
</dbReference>